<dbReference type="PANTHER" id="PTHR12585:SF69">
    <property type="entry name" value="FI11703P"/>
    <property type="match status" value="1"/>
</dbReference>
<dbReference type="PANTHER" id="PTHR12585">
    <property type="entry name" value="SCC1 / RAD21 FAMILY MEMBER"/>
    <property type="match status" value="1"/>
</dbReference>
<feature type="region of interest" description="Disordered" evidence="4">
    <location>
        <begin position="442"/>
        <end position="477"/>
    </location>
</feature>
<protein>
    <recommendedName>
        <fullName evidence="9">Double-strand-break repair protein rad21 homolog</fullName>
    </recommendedName>
</protein>
<dbReference type="AlphaFoldDB" id="A0A836KUI2"/>
<evidence type="ECO:0000256" key="2">
    <source>
        <dbReference type="ARBA" id="ARBA00009870"/>
    </source>
</evidence>
<dbReference type="Pfam" id="PF04825">
    <property type="entry name" value="Rad21_Rec8_N"/>
    <property type="match status" value="1"/>
</dbReference>
<dbReference type="GeneID" id="92363924"/>
<dbReference type="KEGG" id="loi:92363924"/>
<dbReference type="SUPFAM" id="SSF46785">
    <property type="entry name" value="Winged helix' DNA-binding domain"/>
    <property type="match status" value="1"/>
</dbReference>
<proteinExistence type="inferred from homology"/>
<dbReference type="GO" id="GO:0008278">
    <property type="term" value="C:cohesin complex"/>
    <property type="evidence" value="ECO:0007669"/>
    <property type="project" value="InterPro"/>
</dbReference>
<dbReference type="EMBL" id="JAFHLR010000005">
    <property type="protein sequence ID" value="KAG5487669.1"/>
    <property type="molecule type" value="Genomic_DNA"/>
</dbReference>
<evidence type="ECO:0000256" key="3">
    <source>
        <dbReference type="ARBA" id="ARBA00023242"/>
    </source>
</evidence>
<evidence type="ECO:0000256" key="1">
    <source>
        <dbReference type="ARBA" id="ARBA00004123"/>
    </source>
</evidence>
<evidence type="ECO:0000313" key="7">
    <source>
        <dbReference type="EMBL" id="KAG5487669.1"/>
    </source>
</evidence>
<evidence type="ECO:0000259" key="6">
    <source>
        <dbReference type="Pfam" id="PF04825"/>
    </source>
</evidence>
<dbReference type="InterPro" id="IPR006910">
    <property type="entry name" value="Rad21_Rec8_N"/>
</dbReference>
<feature type="domain" description="Rad21/Rec8-like protein C-terminal eukaryotic" evidence="5">
    <location>
        <begin position="518"/>
        <end position="551"/>
    </location>
</feature>
<reference evidence="7 8" key="1">
    <citation type="submission" date="2021-02" db="EMBL/GenBank/DDBJ databases">
        <title>Leishmania (Mundinia) orientalis Genome sequencing and assembly.</title>
        <authorList>
            <person name="Almutairi H."/>
            <person name="Gatherer D."/>
        </authorList>
    </citation>
    <scope>NUCLEOTIDE SEQUENCE [LARGE SCALE GENOMIC DNA]</scope>
    <source>
        <strain evidence="7">LSCM4</strain>
    </source>
</reference>
<keyword evidence="3" id="KW-0539">Nucleus</keyword>
<comment type="caution">
    <text evidence="7">The sequence shown here is derived from an EMBL/GenBank/DDBJ whole genome shotgun (WGS) entry which is preliminary data.</text>
</comment>
<dbReference type="SMR" id="A0A836KUI2"/>
<dbReference type="GO" id="GO:0005634">
    <property type="term" value="C:nucleus"/>
    <property type="evidence" value="ECO:0007669"/>
    <property type="project" value="UniProtKB-SubCell"/>
</dbReference>
<feature type="domain" description="Rad21/Rec8-like protein N-terminal" evidence="6">
    <location>
        <begin position="1"/>
        <end position="104"/>
    </location>
</feature>
<dbReference type="Proteomes" id="UP000674143">
    <property type="component" value="Chromosome 5"/>
</dbReference>
<organism evidence="7 8">
    <name type="scientific">Leishmania orientalis</name>
    <dbReference type="NCBI Taxonomy" id="2249476"/>
    <lineage>
        <taxon>Eukaryota</taxon>
        <taxon>Discoba</taxon>
        <taxon>Euglenozoa</taxon>
        <taxon>Kinetoplastea</taxon>
        <taxon>Metakinetoplastina</taxon>
        <taxon>Trypanosomatida</taxon>
        <taxon>Trypanosomatidae</taxon>
        <taxon>Leishmaniinae</taxon>
        <taxon>Leishmania</taxon>
    </lineage>
</organism>
<accession>A0A836KUI2</accession>
<gene>
    <name evidence="7" type="ORF">LSCM4_08114</name>
</gene>
<dbReference type="InterPro" id="IPR006909">
    <property type="entry name" value="Rad21/Rec8_C_eu"/>
</dbReference>
<sequence>MFFSTYVLTKKGPLAKVWLAAHWDKRLTRHEVKVVDLSQTILHIVRPVVPIALRTSGELLVGVVRIYALKVKHLLKEATEATLFLRVTTLATKGSKTDLSGQHRTTSIDGVMVPVKGSDVEAVTFDWNADIAAKHGAVADAAEALGEGRFNAIADLLGNGCRIEAPDTDKEDPLLASAWYTVQPTSQAAGDDLHTSQQDYDEIAKMRADLMAFGERASGSASTSKSKSSLSSVEKGRGSVAVGADGMAYPAVGDELDIGVPLPDELPLGFPTLDGQAPPGVMATDPFLLPDMMAVDEEAAAQHARPGRKFRPVNVCDLASTTLSREAFEKCMADRSDILNSEPRRGPYDAQEEADRYTMTGAAGPAHGAPNNPAMDAAPLSGVLNPALRLAYAAALQQSVEEAVSMAAQALRVSTARRSEVPAGGWGAVEADDAQVAAADLDGSAMLVPEEEAAPQRRKRSRGRGDGADDSTAAAGVSASVRQTLERIRAELSVRAARDRKRHRTESAASLVGASCALREVCSGLRRRDAARTFVDVLALASKQYISARQAPGSDEVQVTLNESALLLLAAA</sequence>
<evidence type="ECO:0008006" key="9">
    <source>
        <dbReference type="Google" id="ProtNLM"/>
    </source>
</evidence>
<dbReference type="RefSeq" id="XP_067065957.1">
    <property type="nucleotide sequence ID" value="XM_067209990.1"/>
</dbReference>
<dbReference type="GO" id="GO:1990414">
    <property type="term" value="P:replication-born double-strand break repair via sister chromatid exchange"/>
    <property type="evidence" value="ECO:0007669"/>
    <property type="project" value="TreeGrafter"/>
</dbReference>
<evidence type="ECO:0000256" key="4">
    <source>
        <dbReference type="SAM" id="MobiDB-lite"/>
    </source>
</evidence>
<name>A0A836KUI2_9TRYP</name>
<dbReference type="InterPro" id="IPR039781">
    <property type="entry name" value="Rad21/Rec8-like"/>
</dbReference>
<comment type="subcellular location">
    <subcellularLocation>
        <location evidence="1">Nucleus</location>
    </subcellularLocation>
</comment>
<dbReference type="Pfam" id="PF04824">
    <property type="entry name" value="Rad21_Rec8"/>
    <property type="match status" value="1"/>
</dbReference>
<evidence type="ECO:0000313" key="8">
    <source>
        <dbReference type="Proteomes" id="UP000674143"/>
    </source>
</evidence>
<comment type="similarity">
    <text evidence="2">Belongs to the rad21 family.</text>
</comment>
<evidence type="ECO:0000259" key="5">
    <source>
        <dbReference type="Pfam" id="PF04824"/>
    </source>
</evidence>
<dbReference type="GO" id="GO:0003682">
    <property type="term" value="F:chromatin binding"/>
    <property type="evidence" value="ECO:0007669"/>
    <property type="project" value="TreeGrafter"/>
</dbReference>
<keyword evidence="8" id="KW-1185">Reference proteome</keyword>
<dbReference type="GO" id="GO:0007062">
    <property type="term" value="P:sister chromatid cohesion"/>
    <property type="evidence" value="ECO:0007669"/>
    <property type="project" value="InterPro"/>
</dbReference>
<dbReference type="InterPro" id="IPR036390">
    <property type="entry name" value="WH_DNA-bd_sf"/>
</dbReference>